<dbReference type="EMBL" id="ALAB01000021">
    <property type="protein sequence ID" value="EJI85545.1"/>
    <property type="molecule type" value="Genomic_DNA"/>
</dbReference>
<proteinExistence type="predicted"/>
<comment type="caution">
    <text evidence="1">The sequence shown here is derived from an EMBL/GenBank/DDBJ whole genome shotgun (WGS) entry which is preliminary data.</text>
</comment>
<dbReference type="InterPro" id="IPR009241">
    <property type="entry name" value="HigB-like"/>
</dbReference>
<protein>
    <recommendedName>
        <fullName evidence="3">Diaminopimelate decarboxylase</fullName>
    </recommendedName>
</protein>
<sequence length="62" mass="7369">MKELRVQSKGDPIRAFFVFDPRRHGIVLCAGHKAGNEKRFYQIMIPLADEEYRKHLQKLQQE</sequence>
<gene>
    <name evidence="1" type="ORF">AEST_14660</name>
</gene>
<dbReference type="AlphaFoldDB" id="J1YCE8"/>
<reference evidence="1 2" key="1">
    <citation type="journal article" date="2012" name="J. Bacteriol.">
        <title>Genome Sequence of Pectin-Degrading Alishewanella aestuarii Strain B11T, Isolated from Tidal Flat Sediment.</title>
        <authorList>
            <person name="Jung J."/>
            <person name="Choi S."/>
            <person name="Chun J."/>
            <person name="Park W."/>
        </authorList>
    </citation>
    <scope>NUCLEOTIDE SEQUENCE [LARGE SCALE GENOMIC DNA]</scope>
    <source>
        <strain evidence="1 2">B11</strain>
    </source>
</reference>
<organism evidence="1 2">
    <name type="scientific">Alishewanella aestuarii B11</name>
    <dbReference type="NCBI Taxonomy" id="1197174"/>
    <lineage>
        <taxon>Bacteria</taxon>
        <taxon>Pseudomonadati</taxon>
        <taxon>Pseudomonadota</taxon>
        <taxon>Gammaproteobacteria</taxon>
        <taxon>Alteromonadales</taxon>
        <taxon>Alteromonadaceae</taxon>
        <taxon>Alishewanella</taxon>
    </lineage>
</organism>
<accession>J1YCE8</accession>
<evidence type="ECO:0000313" key="2">
    <source>
        <dbReference type="Proteomes" id="UP000012043"/>
    </source>
</evidence>
<evidence type="ECO:0008006" key="3">
    <source>
        <dbReference type="Google" id="ProtNLM"/>
    </source>
</evidence>
<name>J1YCE8_9ALTE</name>
<dbReference type="PATRIC" id="fig|1197174.4.peg.1434"/>
<dbReference type="Proteomes" id="UP000012043">
    <property type="component" value="Unassembled WGS sequence"/>
</dbReference>
<dbReference type="Pfam" id="PF05973">
    <property type="entry name" value="Gp49"/>
    <property type="match status" value="1"/>
</dbReference>
<evidence type="ECO:0000313" key="1">
    <source>
        <dbReference type="EMBL" id="EJI85545.1"/>
    </source>
</evidence>
<keyword evidence="2" id="KW-1185">Reference proteome</keyword>